<gene>
    <name evidence="1" type="ORF">SAMN05192557_1570</name>
</gene>
<evidence type="ECO:0000313" key="2">
    <source>
        <dbReference type="Proteomes" id="UP000243605"/>
    </source>
</evidence>
<sequence length="142" mass="15288">MSEVNKPIPQGNYTPASRFENIISTAGMTPRKNGELVHVGRISSTESLETYEKAILQSIDNAYSAAIQLVENDERVHQVISMTVYVNADEDFTSHSKVADVASDYLFEHLGEAGIGSRAAIGVKSLPGNAPVEIQLVVGVTI</sequence>
<accession>A0A662Z6L8</accession>
<proteinExistence type="predicted"/>
<dbReference type="PANTHER" id="PTHR43760">
    <property type="entry name" value="ENDORIBONUCLEASE-RELATED"/>
    <property type="match status" value="1"/>
</dbReference>
<dbReference type="InterPro" id="IPR035959">
    <property type="entry name" value="RutC-like_sf"/>
</dbReference>
<dbReference type="OrthoDB" id="9806350at2"/>
<dbReference type="SUPFAM" id="SSF55298">
    <property type="entry name" value="YjgF-like"/>
    <property type="match status" value="1"/>
</dbReference>
<dbReference type="Pfam" id="PF01042">
    <property type="entry name" value="Ribonuc_L-PSP"/>
    <property type="match status" value="1"/>
</dbReference>
<dbReference type="EMBL" id="FOIT01000004">
    <property type="protein sequence ID" value="SEW08680.1"/>
    <property type="molecule type" value="Genomic_DNA"/>
</dbReference>
<dbReference type="CDD" id="cd02199">
    <property type="entry name" value="YjgF_YER057c_UK114_like_1"/>
    <property type="match status" value="1"/>
</dbReference>
<name>A0A662Z6L8_9STAP</name>
<dbReference type="PANTHER" id="PTHR43760:SF1">
    <property type="entry name" value="ENDORIBONUCLEASE L-PSP_CHORISMATE MUTASE-LIKE DOMAIN-CONTAINING PROTEIN"/>
    <property type="match status" value="1"/>
</dbReference>
<keyword evidence="2" id="KW-1185">Reference proteome</keyword>
<evidence type="ECO:0000313" key="1">
    <source>
        <dbReference type="EMBL" id="SEW08680.1"/>
    </source>
</evidence>
<dbReference type="InterPro" id="IPR006175">
    <property type="entry name" value="YjgF/YER057c/UK114"/>
</dbReference>
<reference evidence="1 2" key="1">
    <citation type="submission" date="2016-10" db="EMBL/GenBank/DDBJ databases">
        <authorList>
            <person name="Varghese N."/>
            <person name="Submissions S."/>
        </authorList>
    </citation>
    <scope>NUCLEOTIDE SEQUENCE [LARGE SCALE GENOMIC DNA]</scope>
    <source>
        <strain evidence="1 2">IBRC-M10081</strain>
    </source>
</reference>
<dbReference type="AlphaFoldDB" id="A0A662Z6L8"/>
<dbReference type="Proteomes" id="UP000243605">
    <property type="component" value="Unassembled WGS sequence"/>
</dbReference>
<organism evidence="1 2">
    <name type="scientific">Aliicoccus persicus</name>
    <dbReference type="NCBI Taxonomy" id="930138"/>
    <lineage>
        <taxon>Bacteria</taxon>
        <taxon>Bacillati</taxon>
        <taxon>Bacillota</taxon>
        <taxon>Bacilli</taxon>
        <taxon>Bacillales</taxon>
        <taxon>Staphylococcaceae</taxon>
        <taxon>Aliicoccus</taxon>
    </lineage>
</organism>
<dbReference type="Gene3D" id="3.30.1330.40">
    <property type="entry name" value="RutC-like"/>
    <property type="match status" value="1"/>
</dbReference>
<dbReference type="InterPro" id="IPR013813">
    <property type="entry name" value="Endoribo_LPSP/chorism_mut-like"/>
</dbReference>
<dbReference type="RefSeq" id="WP_091475476.1">
    <property type="nucleotide sequence ID" value="NZ_FOIT01000004.1"/>
</dbReference>
<protein>
    <submittedName>
        <fullName evidence="1">Enamine deaminase RidA, house cleaning of reactive enamine intermediates, YjgF/YER057c/UK114 family</fullName>
    </submittedName>
</protein>